<evidence type="ECO:0000313" key="1">
    <source>
        <dbReference type="EMBL" id="TBU04287.1"/>
    </source>
</evidence>
<dbReference type="EMBL" id="PITJ01000158">
    <property type="protein sequence ID" value="TBU04287.1"/>
    <property type="molecule type" value="Genomic_DNA"/>
</dbReference>
<organism evidence="1 2">
    <name type="scientific">Hamiltosporidium tvaerminnensis</name>
    <dbReference type="NCBI Taxonomy" id="1176355"/>
    <lineage>
        <taxon>Eukaryota</taxon>
        <taxon>Fungi</taxon>
        <taxon>Fungi incertae sedis</taxon>
        <taxon>Microsporidia</taxon>
        <taxon>Dubosqiidae</taxon>
        <taxon>Hamiltosporidium</taxon>
    </lineage>
</organism>
<dbReference type="VEuPathDB" id="MicrosporidiaDB:CWI37_0158p0040"/>
<dbReference type="Proteomes" id="UP000292362">
    <property type="component" value="Unassembled WGS sequence"/>
</dbReference>
<comment type="caution">
    <text evidence="1">The sequence shown here is derived from an EMBL/GenBank/DDBJ whole genome shotgun (WGS) entry which is preliminary data.</text>
</comment>
<dbReference type="AlphaFoldDB" id="A0A4Q9L967"/>
<proteinExistence type="predicted"/>
<gene>
    <name evidence="1" type="ORF">CWI37_0158p0040</name>
</gene>
<sequence length="470" mass="55722">MQNSCSYYYISHEHYNISQSYPQPSLIFSHNLIVQNPVDLYGSDNYSYLFAHGSTLIQNEIQNPYLPVTPIPSQVYPTIDSFFYLQQNENVPMTPQSSYKKLKKTFEAVLLFTSDSDSNLPAIEIFLDNNYLLYELFKINSKKSYLKFIRNIFIIENRLNENRFNFSRNTWEVFVNELNNIDIFAKSNEMLLRNTFLIFLKNFVKDKLQSMPLKKRCGIFMFMAMKSIESILILTKREKEIALERRGADTINSIFTNINSILRNNSNIMMEIIVEIFNLGFYLNENFFLVLNITKIGINLRSRNSFVTRFNSTRSFSIEFITDLIFQFDSEEITKIASLFNPSNTTSNQFTNMNMCNPENFLALEKLMSEKYFVIKIIRYYFSIFQDAKSKFLDTNIAHRFVREQYHSLITRFKALISENCPNVEQDLHELRLDTYYFFHFVLNYCHNHSESSEKYLKALREPYSRQIKQ</sequence>
<name>A0A4Q9L967_9MICR</name>
<protein>
    <submittedName>
        <fullName evidence="1">Uncharacterized protein</fullName>
    </submittedName>
</protein>
<evidence type="ECO:0000313" key="2">
    <source>
        <dbReference type="Proteomes" id="UP000292362"/>
    </source>
</evidence>
<accession>A0A4Q9L967</accession>
<reference evidence="1 2" key="1">
    <citation type="submission" date="2017-12" db="EMBL/GenBank/DDBJ databases">
        <authorList>
            <person name="Pombert J.-F."/>
            <person name="Haag K.L."/>
            <person name="Ebert D."/>
        </authorList>
    </citation>
    <scope>NUCLEOTIDE SEQUENCE [LARGE SCALE GENOMIC DNA]</scope>
    <source>
        <strain evidence="1">FI-OER-3-3</strain>
    </source>
</reference>